<sequence length="307" mass="31702">MNKKTWHNLALGASALTLLTVSACGSGDGGSQDRNPKQGASPAISVIPGSAGSPPAVSSSAGRFTVHTDDKLGPVVSDARGMTVYVFDKDTTPGTSACEGACAKDWPAVPADRATASPGLNQDLLGSLTRPDGTRQLTLAGKPLYYYAKDTKPKETSGQNIGGVWHAAAPDGWKSGVPRPALGVLNDPKLGPILQDGNGRTLYLFTKDTPWPMKTACGTACLATWTPTGLVSEADAKAAGLPAKTLFPFTTANGSRQESFNCWPGYTFKGDTQPGLTGGQNVGGVWFAIKANIKKIDRGATVPAAKG</sequence>
<proteinExistence type="predicted"/>
<reference evidence="2" key="2">
    <citation type="submission" date="2020-09" db="EMBL/GenBank/DDBJ databases">
        <authorList>
            <person name="Sun Q."/>
            <person name="Ohkuma M."/>
        </authorList>
    </citation>
    <scope>NUCLEOTIDE SEQUENCE</scope>
    <source>
        <strain evidence="2">JCM 5069</strain>
    </source>
</reference>
<accession>A0A919GQN3</accession>
<dbReference type="Proteomes" id="UP000603708">
    <property type="component" value="Unassembled WGS sequence"/>
</dbReference>
<dbReference type="InterPro" id="IPR047910">
    <property type="entry name" value="SCO0930-like"/>
</dbReference>
<keyword evidence="1" id="KW-0732">Signal</keyword>
<keyword evidence="3" id="KW-1185">Reference proteome</keyword>
<keyword evidence="2" id="KW-0449">Lipoprotein</keyword>
<organism evidence="2 3">
    <name type="scientific">Streptomyces sulfonofaciens</name>
    <dbReference type="NCBI Taxonomy" id="68272"/>
    <lineage>
        <taxon>Bacteria</taxon>
        <taxon>Bacillati</taxon>
        <taxon>Actinomycetota</taxon>
        <taxon>Actinomycetes</taxon>
        <taxon>Kitasatosporales</taxon>
        <taxon>Streptomycetaceae</taxon>
        <taxon>Streptomyces</taxon>
    </lineage>
</organism>
<comment type="caution">
    <text evidence="2">The sequence shown here is derived from an EMBL/GenBank/DDBJ whole genome shotgun (WGS) entry which is preliminary data.</text>
</comment>
<evidence type="ECO:0000313" key="2">
    <source>
        <dbReference type="EMBL" id="GHH88952.1"/>
    </source>
</evidence>
<gene>
    <name evidence="2" type="ORF">GCM10018793_70470</name>
</gene>
<dbReference type="InterPro" id="IPR005297">
    <property type="entry name" value="Lipoprotein_repeat"/>
</dbReference>
<dbReference type="RefSeq" id="WP_189939218.1">
    <property type="nucleotide sequence ID" value="NZ_BNCD01000047.1"/>
</dbReference>
<evidence type="ECO:0000313" key="3">
    <source>
        <dbReference type="Proteomes" id="UP000603708"/>
    </source>
</evidence>
<dbReference type="AlphaFoldDB" id="A0A919GQN3"/>
<protein>
    <submittedName>
        <fullName evidence="2">Lipoprotein</fullName>
    </submittedName>
</protein>
<dbReference type="EMBL" id="BNCD01000047">
    <property type="protein sequence ID" value="GHH88952.1"/>
    <property type="molecule type" value="Genomic_DNA"/>
</dbReference>
<name>A0A919GQN3_9ACTN</name>
<feature type="chain" id="PRO_5037066733" evidence="1">
    <location>
        <begin position="24"/>
        <end position="307"/>
    </location>
</feature>
<dbReference type="PANTHER" id="PTHR39335">
    <property type="entry name" value="BLL4220 PROTEIN"/>
    <property type="match status" value="1"/>
</dbReference>
<dbReference type="PANTHER" id="PTHR39335:SF1">
    <property type="entry name" value="BLL4220 PROTEIN"/>
    <property type="match status" value="1"/>
</dbReference>
<dbReference type="Pfam" id="PF03640">
    <property type="entry name" value="Lipoprotein_15"/>
    <property type="match status" value="4"/>
</dbReference>
<dbReference type="PROSITE" id="PS51257">
    <property type="entry name" value="PROKAR_LIPOPROTEIN"/>
    <property type="match status" value="1"/>
</dbReference>
<reference evidence="2" key="1">
    <citation type="journal article" date="2014" name="Int. J. Syst. Evol. Microbiol.">
        <title>Complete genome sequence of Corynebacterium casei LMG S-19264T (=DSM 44701T), isolated from a smear-ripened cheese.</title>
        <authorList>
            <consortium name="US DOE Joint Genome Institute (JGI-PGF)"/>
            <person name="Walter F."/>
            <person name="Albersmeier A."/>
            <person name="Kalinowski J."/>
            <person name="Ruckert C."/>
        </authorList>
    </citation>
    <scope>NUCLEOTIDE SEQUENCE</scope>
    <source>
        <strain evidence="2">JCM 5069</strain>
    </source>
</reference>
<dbReference type="GO" id="GO:0043448">
    <property type="term" value="P:alkane catabolic process"/>
    <property type="evidence" value="ECO:0007669"/>
    <property type="project" value="TreeGrafter"/>
</dbReference>
<dbReference type="NCBIfam" id="NF040526">
    <property type="entry name" value="SCO0930_lipo"/>
    <property type="match status" value="1"/>
</dbReference>
<feature type="signal peptide" evidence="1">
    <location>
        <begin position="1"/>
        <end position="23"/>
    </location>
</feature>
<evidence type="ECO:0000256" key="1">
    <source>
        <dbReference type="SAM" id="SignalP"/>
    </source>
</evidence>